<feature type="domain" description="Glycosyl transferase family 1" evidence="1">
    <location>
        <begin position="182"/>
        <end position="326"/>
    </location>
</feature>
<reference evidence="3 4" key="1">
    <citation type="submission" date="2018-09" db="EMBL/GenBank/DDBJ databases">
        <title>The draft genome of Acinetobacter spp. strains.</title>
        <authorList>
            <person name="Qin J."/>
            <person name="Feng Y."/>
            <person name="Zong Z."/>
        </authorList>
    </citation>
    <scope>NUCLEOTIDE SEQUENCE [LARGE SCALE GENOMIC DNA]</scope>
    <source>
        <strain evidence="3 4">WCHAc060115</strain>
    </source>
</reference>
<gene>
    <name evidence="3" type="ORF">D7V20_13410</name>
</gene>
<evidence type="ECO:0000259" key="2">
    <source>
        <dbReference type="Pfam" id="PF13439"/>
    </source>
</evidence>
<accession>A0A3A8F6N5</accession>
<dbReference type="GO" id="GO:0016757">
    <property type="term" value="F:glycosyltransferase activity"/>
    <property type="evidence" value="ECO:0007669"/>
    <property type="project" value="InterPro"/>
</dbReference>
<dbReference type="Gene3D" id="3.40.50.2000">
    <property type="entry name" value="Glycogen Phosphorylase B"/>
    <property type="match status" value="2"/>
</dbReference>
<dbReference type="AlphaFoldDB" id="A0A3A8F6N5"/>
<keyword evidence="4" id="KW-1185">Reference proteome</keyword>
<dbReference type="InterPro" id="IPR028098">
    <property type="entry name" value="Glyco_trans_4-like_N"/>
</dbReference>
<evidence type="ECO:0000313" key="4">
    <source>
        <dbReference type="Proteomes" id="UP000280405"/>
    </source>
</evidence>
<dbReference type="CDD" id="cd03820">
    <property type="entry name" value="GT4_AmsD-like"/>
    <property type="match status" value="1"/>
</dbReference>
<evidence type="ECO:0000259" key="1">
    <source>
        <dbReference type="Pfam" id="PF00534"/>
    </source>
</evidence>
<dbReference type="OrthoDB" id="9777346at2"/>
<dbReference type="RefSeq" id="WP_120384701.1">
    <property type="nucleotide sequence ID" value="NZ_RAXT01000034.1"/>
</dbReference>
<protein>
    <submittedName>
        <fullName evidence="3">Glycosyltransferase family 4 protein</fullName>
    </submittedName>
</protein>
<dbReference type="EMBL" id="RAXT01000034">
    <property type="protein sequence ID" value="RKG36791.1"/>
    <property type="molecule type" value="Genomic_DNA"/>
</dbReference>
<comment type="caution">
    <text evidence="3">The sequence shown here is derived from an EMBL/GenBank/DDBJ whole genome shotgun (WGS) entry which is preliminary data.</text>
</comment>
<feature type="domain" description="Glycosyltransferase subfamily 4-like N-terminal" evidence="2">
    <location>
        <begin position="15"/>
        <end position="170"/>
    </location>
</feature>
<dbReference type="SUPFAM" id="SSF53756">
    <property type="entry name" value="UDP-Glycosyltransferase/glycogen phosphorylase"/>
    <property type="match status" value="1"/>
</dbReference>
<sequence>MKKICFLIGNINHSGGTERVTTLIANQLAVDHQVFILSLVFGENPFFEQNTSIVNGSLFNKDISMRKNFLVAVSKIREYIISNKIDTLVVVDSISCVFTVPACIGLKVNHICWEHFNLKVNLGSRFRDLGRWMAAKWCNQIITLTERDKTFWDERFNLKRSDKVVAIANPTPYEIQDNLPLLDYKNILCVGRLTYQKGFDLLIPAWAKIHDELPGWIVTIVGSGEDEQKLRKMATDYNVGSTIVFAGQQKDMKNFYRKASFFCMSSRFEGLPMVLLEAQSYGLPVVSFDCNTGPAEIIDSGINGFLVQNGNIEDLSDKILKMCKESNFEIFSKLSLEKSLSFNISNIIFKWEKVI</sequence>
<dbReference type="PANTHER" id="PTHR12526:SF630">
    <property type="entry name" value="GLYCOSYLTRANSFERASE"/>
    <property type="match status" value="1"/>
</dbReference>
<keyword evidence="3" id="KW-0808">Transferase</keyword>
<organism evidence="3 4">
    <name type="scientific">Acinetobacter rongchengensis</name>
    <dbReference type="NCBI Taxonomy" id="2419601"/>
    <lineage>
        <taxon>Bacteria</taxon>
        <taxon>Pseudomonadati</taxon>
        <taxon>Pseudomonadota</taxon>
        <taxon>Gammaproteobacteria</taxon>
        <taxon>Moraxellales</taxon>
        <taxon>Moraxellaceae</taxon>
        <taxon>Acinetobacter</taxon>
    </lineage>
</organism>
<proteinExistence type="predicted"/>
<evidence type="ECO:0000313" key="3">
    <source>
        <dbReference type="EMBL" id="RKG36791.1"/>
    </source>
</evidence>
<dbReference type="Pfam" id="PF00534">
    <property type="entry name" value="Glycos_transf_1"/>
    <property type="match status" value="1"/>
</dbReference>
<dbReference type="Pfam" id="PF13439">
    <property type="entry name" value="Glyco_transf_4"/>
    <property type="match status" value="1"/>
</dbReference>
<dbReference type="GO" id="GO:1901135">
    <property type="term" value="P:carbohydrate derivative metabolic process"/>
    <property type="evidence" value="ECO:0007669"/>
    <property type="project" value="UniProtKB-ARBA"/>
</dbReference>
<dbReference type="PANTHER" id="PTHR12526">
    <property type="entry name" value="GLYCOSYLTRANSFERASE"/>
    <property type="match status" value="1"/>
</dbReference>
<dbReference type="Proteomes" id="UP000280405">
    <property type="component" value="Unassembled WGS sequence"/>
</dbReference>
<name>A0A3A8F6N5_9GAMM</name>
<dbReference type="InterPro" id="IPR001296">
    <property type="entry name" value="Glyco_trans_1"/>
</dbReference>